<dbReference type="STRING" id="8932.A0A2I0MI04"/>
<keyword evidence="2" id="KW-0345">HDL</keyword>
<dbReference type="InterPro" id="IPR052464">
    <property type="entry name" value="Synovial_Prolif_Regulator"/>
</dbReference>
<dbReference type="Proteomes" id="UP000053872">
    <property type="component" value="Unassembled WGS sequence"/>
</dbReference>
<evidence type="ECO:0000256" key="1">
    <source>
        <dbReference type="ARBA" id="ARBA00007745"/>
    </source>
</evidence>
<sequence>GFELLINTLSESESTQDKLHLLWLWPSAVLCVRLEPGTMRVCVCLVLLSLILCASADIPGRKFVVDAIGGAKDMYRAYRDMREANYKGADKYFHARGNYDAARRGPGGAWAAKVISDAREFWQGGVSGRGAEDTRADQEANRWGRSGGDPGPKAFPANTNAAPRKTPLLPLHLLCTAK</sequence>
<evidence type="ECO:0000313" key="4">
    <source>
        <dbReference type="EMBL" id="PKK29312.1"/>
    </source>
</evidence>
<feature type="compositionally biased region" description="Basic and acidic residues" evidence="3">
    <location>
        <begin position="130"/>
        <end position="142"/>
    </location>
</feature>
<dbReference type="PROSITE" id="PS00992">
    <property type="entry name" value="SAA"/>
    <property type="match status" value="1"/>
</dbReference>
<dbReference type="GO" id="GO:0034364">
    <property type="term" value="C:high-density lipoprotein particle"/>
    <property type="evidence" value="ECO:0007669"/>
    <property type="project" value="UniProtKB-UniRule"/>
</dbReference>
<keyword evidence="2" id="KW-0011">Acute phase</keyword>
<dbReference type="AlphaFoldDB" id="A0A2I0MI04"/>
<dbReference type="InterPro" id="IPR000096">
    <property type="entry name" value="Serum_amyloid_A"/>
</dbReference>
<dbReference type="SMART" id="SM00197">
    <property type="entry name" value="SAA"/>
    <property type="match status" value="1"/>
</dbReference>
<keyword evidence="5" id="KW-1185">Reference proteome</keyword>
<protein>
    <recommendedName>
        <fullName evidence="2">Serum amyloid A protein</fullName>
    </recommendedName>
</protein>
<evidence type="ECO:0000256" key="3">
    <source>
        <dbReference type="SAM" id="MobiDB-lite"/>
    </source>
</evidence>
<feature type="non-terminal residue" evidence="4">
    <location>
        <position position="1"/>
    </location>
</feature>
<comment type="function">
    <text evidence="2">Major acute phase reactant. Apolipoprotein of the HDL complex.</text>
</comment>
<evidence type="ECO:0000313" key="5">
    <source>
        <dbReference type="Proteomes" id="UP000053872"/>
    </source>
</evidence>
<dbReference type="Gene3D" id="1.10.132.110">
    <property type="entry name" value="Serum amyloid A protein"/>
    <property type="match status" value="1"/>
</dbReference>
<dbReference type="PANTHER" id="PTHR23424">
    <property type="entry name" value="SERUM AMYLOID A"/>
    <property type="match status" value="1"/>
</dbReference>
<evidence type="ECO:0000256" key="2">
    <source>
        <dbReference type="RuleBase" id="RU000539"/>
    </source>
</evidence>
<feature type="region of interest" description="Disordered" evidence="3">
    <location>
        <begin position="125"/>
        <end position="164"/>
    </location>
</feature>
<organism evidence="4 5">
    <name type="scientific">Columba livia</name>
    <name type="common">Rock dove</name>
    <dbReference type="NCBI Taxonomy" id="8932"/>
    <lineage>
        <taxon>Eukaryota</taxon>
        <taxon>Metazoa</taxon>
        <taxon>Chordata</taxon>
        <taxon>Craniata</taxon>
        <taxon>Vertebrata</taxon>
        <taxon>Euteleostomi</taxon>
        <taxon>Archelosauria</taxon>
        <taxon>Archosauria</taxon>
        <taxon>Dinosauria</taxon>
        <taxon>Saurischia</taxon>
        <taxon>Theropoda</taxon>
        <taxon>Coelurosauria</taxon>
        <taxon>Aves</taxon>
        <taxon>Neognathae</taxon>
        <taxon>Neoaves</taxon>
        <taxon>Columbimorphae</taxon>
        <taxon>Columbiformes</taxon>
        <taxon>Columbidae</taxon>
        <taxon>Columba</taxon>
    </lineage>
</organism>
<comment type="similarity">
    <text evidence="1 2">Belongs to the SAA family.</text>
</comment>
<reference evidence="4 5" key="1">
    <citation type="journal article" date="2013" name="Science">
        <title>Genomic diversity and evolution of the head crest in the rock pigeon.</title>
        <authorList>
            <person name="Shapiro M.D."/>
            <person name="Kronenberg Z."/>
            <person name="Li C."/>
            <person name="Domyan E.T."/>
            <person name="Pan H."/>
            <person name="Campbell M."/>
            <person name="Tan H."/>
            <person name="Huff C.D."/>
            <person name="Hu H."/>
            <person name="Vickrey A.I."/>
            <person name="Nielsen S.C."/>
            <person name="Stringham S.A."/>
            <person name="Hu H."/>
            <person name="Willerslev E."/>
            <person name="Gilbert M.T."/>
            <person name="Yandell M."/>
            <person name="Zhang G."/>
            <person name="Wang J."/>
        </authorList>
    </citation>
    <scope>NUCLEOTIDE SEQUENCE [LARGE SCALE GENOMIC DNA]</scope>
    <source>
        <tissue evidence="4">Blood</tissue>
    </source>
</reference>
<dbReference type="PANTHER" id="PTHR23424:SF29">
    <property type="entry name" value="SERUM AMYLOID A PROTEIN"/>
    <property type="match status" value="1"/>
</dbReference>
<dbReference type="InParanoid" id="A0A2I0MI04"/>
<accession>A0A2I0MI04</accession>
<dbReference type="PRINTS" id="PR00306">
    <property type="entry name" value="SERUMAMYLOID"/>
</dbReference>
<proteinExistence type="inferred from homology"/>
<dbReference type="GO" id="GO:0006953">
    <property type="term" value="P:acute-phase response"/>
    <property type="evidence" value="ECO:0007669"/>
    <property type="project" value="UniProtKB-UniRule"/>
</dbReference>
<dbReference type="EMBL" id="AKCR02000011">
    <property type="protein sequence ID" value="PKK29312.1"/>
    <property type="molecule type" value="Genomic_DNA"/>
</dbReference>
<gene>
    <name evidence="4" type="ORF">A306_00004646</name>
</gene>
<dbReference type="Pfam" id="PF00277">
    <property type="entry name" value="SAA"/>
    <property type="match status" value="1"/>
</dbReference>
<comment type="caution">
    <text evidence="4">The sequence shown here is derived from an EMBL/GenBank/DDBJ whole genome shotgun (WGS) entry which is preliminary data.</text>
</comment>
<name>A0A2I0MI04_COLLI</name>